<dbReference type="Proteomes" id="UP000659047">
    <property type="component" value="Unassembled WGS sequence"/>
</dbReference>
<feature type="transmembrane region" description="Helical" evidence="1">
    <location>
        <begin position="27"/>
        <end position="49"/>
    </location>
</feature>
<reference evidence="2" key="1">
    <citation type="submission" date="2021-01" db="EMBL/GenBank/DDBJ databases">
        <title>Intestinitalea alba gen. nov., sp. nov., a novel genus of the family Enterobacteriaceae, isolated from the gut of the plastic-eating mealworm Tenebrio molitor L.</title>
        <authorList>
            <person name="Yang Y."/>
        </authorList>
    </citation>
    <scope>NUCLEOTIDE SEQUENCE</scope>
    <source>
        <strain evidence="2">BIT-L3</strain>
    </source>
</reference>
<proteinExistence type="predicted"/>
<evidence type="ECO:0000313" key="2">
    <source>
        <dbReference type="EMBL" id="MBK4715162.1"/>
    </source>
</evidence>
<dbReference type="RefSeq" id="WP_238713397.1">
    <property type="nucleotide sequence ID" value="NZ_JAEPBH010000015.1"/>
</dbReference>
<sequence>MTNHLTAMTPQTSDSFVKELSMLNTRAIRHIHCCITLCLALVTGGFIVINYSDDNRKNDTLQHRYEINSGLWLYITENSNGGATVPVIYRYYLSSRLQGSDNDITNQLLTLTPFLAGYGSISDVKILSTDKIKISYNGRILFLNNSTTYNDNNKNITLKISYLIE</sequence>
<dbReference type="EMBL" id="JAEPBH010000015">
    <property type="protein sequence ID" value="MBK4715162.1"/>
    <property type="molecule type" value="Genomic_DNA"/>
</dbReference>
<keyword evidence="1" id="KW-1133">Transmembrane helix</keyword>
<keyword evidence="3" id="KW-1185">Reference proteome</keyword>
<accession>A0A8K0V1D3</accession>
<keyword evidence="1" id="KW-0812">Transmembrane</keyword>
<name>A0A8K0V1D3_9ENTR</name>
<comment type="caution">
    <text evidence="2">The sequence shown here is derived from an EMBL/GenBank/DDBJ whole genome shotgun (WGS) entry which is preliminary data.</text>
</comment>
<protein>
    <submittedName>
        <fullName evidence="2">Uncharacterized protein</fullName>
    </submittedName>
</protein>
<evidence type="ECO:0000256" key="1">
    <source>
        <dbReference type="SAM" id="Phobius"/>
    </source>
</evidence>
<gene>
    <name evidence="2" type="ORF">JJB97_07425</name>
</gene>
<organism evidence="2 3">
    <name type="scientific">Tenebrionibacter intestinalis</name>
    <dbReference type="NCBI Taxonomy" id="2799638"/>
    <lineage>
        <taxon>Bacteria</taxon>
        <taxon>Pseudomonadati</taxon>
        <taxon>Pseudomonadota</taxon>
        <taxon>Gammaproteobacteria</taxon>
        <taxon>Enterobacterales</taxon>
        <taxon>Enterobacteriaceae</taxon>
        <taxon>Tenebrionibacter/Tenebrionicola group</taxon>
        <taxon>Tenebrionibacter</taxon>
    </lineage>
</organism>
<keyword evidence="1" id="KW-0472">Membrane</keyword>
<dbReference type="AlphaFoldDB" id="A0A8K0V1D3"/>
<evidence type="ECO:0000313" key="3">
    <source>
        <dbReference type="Proteomes" id="UP000659047"/>
    </source>
</evidence>